<accession>A0ABY4NNG8</accession>
<dbReference type="PANTHER" id="PTHR46577">
    <property type="entry name" value="HTH-TYPE TRANSCRIPTIONAL REGULATORY PROTEIN GABR"/>
    <property type="match status" value="1"/>
</dbReference>
<dbReference type="PRINTS" id="PR00035">
    <property type="entry name" value="HTHGNTR"/>
</dbReference>
<protein>
    <submittedName>
        <fullName evidence="7">PLP-dependent aminotransferase family protein</fullName>
    </submittedName>
</protein>
<dbReference type="InterPro" id="IPR015421">
    <property type="entry name" value="PyrdxlP-dep_Trfase_major"/>
</dbReference>
<dbReference type="InterPro" id="IPR036388">
    <property type="entry name" value="WH-like_DNA-bd_sf"/>
</dbReference>
<dbReference type="PANTHER" id="PTHR46577:SF1">
    <property type="entry name" value="HTH-TYPE TRANSCRIPTIONAL REGULATORY PROTEIN GABR"/>
    <property type="match status" value="1"/>
</dbReference>
<comment type="similarity">
    <text evidence="1">In the C-terminal section; belongs to the class-I pyridoxal-phosphate-dependent aminotransferase family.</text>
</comment>
<dbReference type="SMART" id="SM00345">
    <property type="entry name" value="HTH_GNTR"/>
    <property type="match status" value="1"/>
</dbReference>
<dbReference type="CDD" id="cd00609">
    <property type="entry name" value="AAT_like"/>
    <property type="match status" value="1"/>
</dbReference>
<name>A0ABY4NNG8_9PSEU</name>
<organism evidence="7 8">
    <name type="scientific">Amycolatopsis thermalba</name>
    <dbReference type="NCBI Taxonomy" id="944492"/>
    <lineage>
        <taxon>Bacteria</taxon>
        <taxon>Bacillati</taxon>
        <taxon>Actinomycetota</taxon>
        <taxon>Actinomycetes</taxon>
        <taxon>Pseudonocardiales</taxon>
        <taxon>Pseudonocardiaceae</taxon>
        <taxon>Amycolatopsis</taxon>
    </lineage>
</organism>
<keyword evidence="4" id="KW-0238">DNA-binding</keyword>
<dbReference type="Proteomes" id="UP000830158">
    <property type="component" value="Chromosome"/>
</dbReference>
<dbReference type="PROSITE" id="PS50949">
    <property type="entry name" value="HTH_GNTR"/>
    <property type="match status" value="1"/>
</dbReference>
<dbReference type="InterPro" id="IPR036390">
    <property type="entry name" value="WH_DNA-bd_sf"/>
</dbReference>
<dbReference type="SUPFAM" id="SSF46785">
    <property type="entry name" value="Winged helix' DNA-binding domain"/>
    <property type="match status" value="1"/>
</dbReference>
<dbReference type="Pfam" id="PF00392">
    <property type="entry name" value="GntR"/>
    <property type="match status" value="1"/>
</dbReference>
<keyword evidence="7" id="KW-0808">Transferase</keyword>
<evidence type="ECO:0000256" key="3">
    <source>
        <dbReference type="ARBA" id="ARBA00023015"/>
    </source>
</evidence>
<dbReference type="CDD" id="cd07377">
    <property type="entry name" value="WHTH_GntR"/>
    <property type="match status" value="1"/>
</dbReference>
<evidence type="ECO:0000256" key="4">
    <source>
        <dbReference type="ARBA" id="ARBA00023125"/>
    </source>
</evidence>
<dbReference type="InterPro" id="IPR015424">
    <property type="entry name" value="PyrdxlP-dep_Trfase"/>
</dbReference>
<evidence type="ECO:0000256" key="5">
    <source>
        <dbReference type="ARBA" id="ARBA00023163"/>
    </source>
</evidence>
<dbReference type="InterPro" id="IPR051446">
    <property type="entry name" value="HTH_trans_reg/aminotransferase"/>
</dbReference>
<dbReference type="Pfam" id="PF00155">
    <property type="entry name" value="Aminotran_1_2"/>
    <property type="match status" value="1"/>
</dbReference>
<keyword evidence="2" id="KW-0663">Pyridoxal phosphate</keyword>
<dbReference type="InterPro" id="IPR004839">
    <property type="entry name" value="Aminotransferase_I/II_large"/>
</dbReference>
<evidence type="ECO:0000313" key="7">
    <source>
        <dbReference type="EMBL" id="UQS22143.1"/>
    </source>
</evidence>
<dbReference type="InterPro" id="IPR000524">
    <property type="entry name" value="Tscrpt_reg_HTH_GntR"/>
</dbReference>
<feature type="domain" description="HTH gntR-type" evidence="6">
    <location>
        <begin position="25"/>
        <end position="93"/>
    </location>
</feature>
<gene>
    <name evidence="7" type="ORF">L1857_04560</name>
</gene>
<reference evidence="7" key="1">
    <citation type="submission" date="2022-01" db="EMBL/GenBank/DDBJ databases">
        <title>PSI-footprinting approach for the identification of protein synthesis inhibitor producers.</title>
        <authorList>
            <person name="Handel F."/>
            <person name="Kulik A."/>
            <person name="Wex K.W."/>
            <person name="Berscheid A."/>
            <person name="Saur J.S."/>
            <person name="Winkler A."/>
            <person name="Wibberg D."/>
            <person name="Kalinowski J."/>
            <person name="Broetz-Oesterhelt H."/>
            <person name="Mast Y."/>
        </authorList>
    </citation>
    <scope>NUCLEOTIDE SEQUENCE</scope>
    <source>
        <strain evidence="7">KNN 49.3e</strain>
    </source>
</reference>
<keyword evidence="3" id="KW-0805">Transcription regulation</keyword>
<evidence type="ECO:0000256" key="2">
    <source>
        <dbReference type="ARBA" id="ARBA00022898"/>
    </source>
</evidence>
<dbReference type="SUPFAM" id="SSF53383">
    <property type="entry name" value="PLP-dependent transferases"/>
    <property type="match status" value="1"/>
</dbReference>
<dbReference type="EMBL" id="CP091196">
    <property type="protein sequence ID" value="UQS22143.1"/>
    <property type="molecule type" value="Genomic_DNA"/>
</dbReference>
<keyword evidence="8" id="KW-1185">Reference proteome</keyword>
<dbReference type="Gene3D" id="1.10.10.10">
    <property type="entry name" value="Winged helix-like DNA-binding domain superfamily/Winged helix DNA-binding domain"/>
    <property type="match status" value="1"/>
</dbReference>
<keyword evidence="5" id="KW-0804">Transcription</keyword>
<dbReference type="RefSeq" id="WP_094003669.1">
    <property type="nucleotide sequence ID" value="NZ_CP091196.1"/>
</dbReference>
<evidence type="ECO:0000256" key="1">
    <source>
        <dbReference type="ARBA" id="ARBA00005384"/>
    </source>
</evidence>
<keyword evidence="7" id="KW-0032">Aminotransferase</keyword>
<dbReference type="GO" id="GO:0008483">
    <property type="term" value="F:transaminase activity"/>
    <property type="evidence" value="ECO:0007669"/>
    <property type="project" value="UniProtKB-KW"/>
</dbReference>
<sequence length="475" mass="50480">MDPIGRISARRLALVLGAWRRNGSRQGAADLAAAIELGVLDGQLPVGTRLPAERELAEALDVSRTLVAAALDRLREAGLVASRRGAGSWITAPRGRVLDPAPPDSPQAIDLVRAATPAVPGVMAAVDRARLLLVDELGGHGYTGRGLPLLRERIADRYTARGLPTSPAQIMITNGAHHAFVLVLRMLTHPGDRVLVEQPTYPNALEAIRAAHTTPVPVALGEHGWDLAGLEAAVRQTAPRMAHLIVDFHNPTGARLDAAGREGLGALLARTQTHAVVDETFAELDLDGDPLDGPPPLATFAGDWAITVGTASKSHWGGLRIGWIRASEDLVTRLSSSRFASDLGSPVFEQLVVAELLDAGDSVLTLRRADLRAQREALAEAVRRDLPDWRFRVPAGGLSLWCRLPEPMSTRLAVAAANHGVQVAPASRFSAQGGLEHWLRLPYAQPAERLTEAVTRLALAAASVRGAPADDLPVA</sequence>
<proteinExistence type="inferred from homology"/>
<dbReference type="Gene3D" id="3.40.640.10">
    <property type="entry name" value="Type I PLP-dependent aspartate aminotransferase-like (Major domain)"/>
    <property type="match status" value="1"/>
</dbReference>
<evidence type="ECO:0000313" key="8">
    <source>
        <dbReference type="Proteomes" id="UP000830158"/>
    </source>
</evidence>
<evidence type="ECO:0000259" key="6">
    <source>
        <dbReference type="PROSITE" id="PS50949"/>
    </source>
</evidence>